<dbReference type="EMBL" id="BARU01000632">
    <property type="protein sequence ID" value="GAH23113.1"/>
    <property type="molecule type" value="Genomic_DNA"/>
</dbReference>
<comment type="caution">
    <text evidence="2">The sequence shown here is derived from an EMBL/GenBank/DDBJ whole genome shotgun (WGS) entry which is preliminary data.</text>
</comment>
<proteinExistence type="predicted"/>
<feature type="transmembrane region" description="Helical" evidence="1">
    <location>
        <begin position="58"/>
        <end position="75"/>
    </location>
</feature>
<keyword evidence="1" id="KW-0812">Transmembrane</keyword>
<evidence type="ECO:0000256" key="1">
    <source>
        <dbReference type="SAM" id="Phobius"/>
    </source>
</evidence>
<keyword evidence="1" id="KW-1133">Transmembrane helix</keyword>
<reference evidence="2" key="1">
    <citation type="journal article" date="2014" name="Front. Microbiol.">
        <title>High frequency of phylogenetically diverse reductive dehalogenase-homologous genes in deep subseafloor sedimentary metagenomes.</title>
        <authorList>
            <person name="Kawai M."/>
            <person name="Futagami T."/>
            <person name="Toyoda A."/>
            <person name="Takaki Y."/>
            <person name="Nishi S."/>
            <person name="Hori S."/>
            <person name="Arai W."/>
            <person name="Tsubouchi T."/>
            <person name="Morono Y."/>
            <person name="Uchiyama I."/>
            <person name="Ito T."/>
            <person name="Fujiyama A."/>
            <person name="Inagaki F."/>
            <person name="Takami H."/>
        </authorList>
    </citation>
    <scope>NUCLEOTIDE SEQUENCE</scope>
    <source>
        <strain evidence="2">Expedition CK06-06</strain>
    </source>
</reference>
<keyword evidence="1" id="KW-0472">Membrane</keyword>
<name>X1FQT3_9ZZZZ</name>
<accession>X1FQT3</accession>
<organism evidence="2">
    <name type="scientific">marine sediment metagenome</name>
    <dbReference type="NCBI Taxonomy" id="412755"/>
    <lineage>
        <taxon>unclassified sequences</taxon>
        <taxon>metagenomes</taxon>
        <taxon>ecological metagenomes</taxon>
    </lineage>
</organism>
<evidence type="ECO:0000313" key="2">
    <source>
        <dbReference type="EMBL" id="GAH23113.1"/>
    </source>
</evidence>
<protein>
    <submittedName>
        <fullName evidence="2">Uncharacterized protein</fullName>
    </submittedName>
</protein>
<dbReference type="AlphaFoldDB" id="X1FQT3"/>
<sequence length="126" mass="14594">MDEAEATQQVSPEMERMAAQRAKVRARTARWDLDTAVFAFAILIIVIILLFQGVVVEIVAPVALFGLTMVWLVGWRRGRQLYQRFYDEELSKLGQEVKKVITGTVEKTVEETIEEKVQKALRERWR</sequence>
<feature type="transmembrane region" description="Helical" evidence="1">
    <location>
        <begin position="31"/>
        <end position="52"/>
    </location>
</feature>
<gene>
    <name evidence="2" type="ORF">S03H2_01997</name>
</gene>